<keyword evidence="6 15" id="KW-0808">Transferase</keyword>
<feature type="binding site" evidence="15">
    <location>
        <position position="124"/>
    </location>
    <ligand>
        <name>5-phospho-alpha-D-ribose 1-diphosphate</name>
        <dbReference type="ChEBI" id="CHEBI:58017"/>
    </ligand>
</feature>
<feature type="binding site" evidence="15">
    <location>
        <begin position="219"/>
        <end position="221"/>
    </location>
    <ligand>
        <name>uracil</name>
        <dbReference type="ChEBI" id="CHEBI:17568"/>
    </ligand>
</feature>
<evidence type="ECO:0000256" key="3">
    <source>
        <dbReference type="ARBA" id="ARBA00011894"/>
    </source>
</evidence>
<dbReference type="GO" id="GO:0005525">
    <property type="term" value="F:GTP binding"/>
    <property type="evidence" value="ECO:0007669"/>
    <property type="project" value="UniProtKB-KW"/>
</dbReference>
<evidence type="ECO:0000256" key="13">
    <source>
        <dbReference type="ARBA" id="ARBA00072146"/>
    </source>
</evidence>
<evidence type="ECO:0000256" key="12">
    <source>
        <dbReference type="ARBA" id="ARBA00056901"/>
    </source>
</evidence>
<reference evidence="18" key="1">
    <citation type="submission" date="2020-05" db="EMBL/GenBank/DDBJ databases">
        <authorList>
            <person name="Zhu T."/>
            <person name="Keshari N."/>
            <person name="Lu X."/>
        </authorList>
    </citation>
    <scope>NUCLEOTIDE SEQUENCE</scope>
    <source>
        <strain evidence="18">NK1-12</strain>
    </source>
</reference>
<dbReference type="GO" id="GO:0004845">
    <property type="term" value="F:uracil phosphoribosyltransferase activity"/>
    <property type="evidence" value="ECO:0007669"/>
    <property type="project" value="UniProtKB-UniRule"/>
</dbReference>
<dbReference type="PANTHER" id="PTHR32315">
    <property type="entry name" value="ADENINE PHOSPHORIBOSYLTRANSFERASE"/>
    <property type="match status" value="1"/>
</dbReference>
<proteinExistence type="inferred from homology"/>
<dbReference type="RefSeq" id="WP_316434455.1">
    <property type="nucleotide sequence ID" value="NZ_CP053586.1"/>
</dbReference>
<dbReference type="GO" id="GO:0000287">
    <property type="term" value="F:magnesium ion binding"/>
    <property type="evidence" value="ECO:0007669"/>
    <property type="project" value="UniProtKB-UniRule"/>
</dbReference>
<feature type="compositionally biased region" description="Low complexity" evidence="16">
    <location>
        <begin position="9"/>
        <end position="18"/>
    </location>
</feature>
<dbReference type="InterPro" id="IPR050054">
    <property type="entry name" value="UPRTase/APRTase"/>
</dbReference>
<feature type="region of interest" description="Disordered" evidence="16">
    <location>
        <begin position="1"/>
        <end position="20"/>
    </location>
</feature>
<gene>
    <name evidence="15 18" type="primary">upp</name>
    <name evidence="18" type="ORF">HJG54_08585</name>
</gene>
<name>A0AA97AJQ8_9CYAN</name>
<dbReference type="EC" id="2.4.2.9" evidence="3 15"/>
<evidence type="ECO:0000256" key="9">
    <source>
        <dbReference type="ARBA" id="ARBA00023134"/>
    </source>
</evidence>
<evidence type="ECO:0000256" key="7">
    <source>
        <dbReference type="ARBA" id="ARBA00022741"/>
    </source>
</evidence>
<keyword evidence="7 15" id="KW-0547">Nucleotide-binding</keyword>
<evidence type="ECO:0000256" key="5">
    <source>
        <dbReference type="ARBA" id="ARBA00022676"/>
    </source>
</evidence>
<comment type="similarity">
    <text evidence="2 15">Belongs to the UPRTase family.</text>
</comment>
<dbReference type="HAMAP" id="MF_01218_B">
    <property type="entry name" value="Upp_B"/>
    <property type="match status" value="1"/>
</dbReference>
<keyword evidence="9 15" id="KW-0342">GTP-binding</keyword>
<keyword evidence="4 15" id="KW-0021">Allosteric enzyme</keyword>
<organism evidence="18">
    <name type="scientific">Leptolyngbya sp. NK1-12</name>
    <dbReference type="NCBI Taxonomy" id="2547451"/>
    <lineage>
        <taxon>Bacteria</taxon>
        <taxon>Bacillati</taxon>
        <taxon>Cyanobacteriota</taxon>
        <taxon>Cyanophyceae</taxon>
        <taxon>Leptolyngbyales</taxon>
        <taxon>Leptolyngbyaceae</taxon>
        <taxon>Leptolyngbya group</taxon>
        <taxon>Leptolyngbya</taxon>
    </lineage>
</organism>
<evidence type="ECO:0000313" key="18">
    <source>
        <dbReference type="EMBL" id="WNZ22907.1"/>
    </source>
</evidence>
<dbReference type="InterPro" id="IPR029057">
    <property type="entry name" value="PRTase-like"/>
</dbReference>
<comment type="catalytic activity">
    <reaction evidence="11 15">
        <text>UMP + diphosphate = 5-phospho-alpha-D-ribose 1-diphosphate + uracil</text>
        <dbReference type="Rhea" id="RHEA:13017"/>
        <dbReference type="ChEBI" id="CHEBI:17568"/>
        <dbReference type="ChEBI" id="CHEBI:33019"/>
        <dbReference type="ChEBI" id="CHEBI:57865"/>
        <dbReference type="ChEBI" id="CHEBI:58017"/>
        <dbReference type="EC" id="2.4.2.9"/>
    </reaction>
</comment>
<evidence type="ECO:0000256" key="8">
    <source>
        <dbReference type="ARBA" id="ARBA00022842"/>
    </source>
</evidence>
<dbReference type="PANTHER" id="PTHR32315:SF4">
    <property type="entry name" value="URACIL PHOSPHORIBOSYLTRANSFERASE, CHLOROPLASTIC"/>
    <property type="match status" value="1"/>
</dbReference>
<dbReference type="InterPro" id="IPR005765">
    <property type="entry name" value="UPRT"/>
</dbReference>
<dbReference type="NCBIfam" id="NF001097">
    <property type="entry name" value="PRK00129.1"/>
    <property type="match status" value="1"/>
</dbReference>
<evidence type="ECO:0000256" key="1">
    <source>
        <dbReference type="ARBA" id="ARBA00005180"/>
    </source>
</evidence>
<accession>A0AA97AJQ8</accession>
<evidence type="ECO:0000256" key="14">
    <source>
        <dbReference type="ARBA" id="ARBA00079807"/>
    </source>
</evidence>
<evidence type="ECO:0000256" key="16">
    <source>
        <dbReference type="SAM" id="MobiDB-lite"/>
    </source>
</evidence>
<comment type="function">
    <text evidence="12 15">Catalyzes the conversion of uracil and 5-phospho-alpha-D-ribose 1-diphosphate (PRPP) to UMP and diphosphate.</text>
</comment>
<dbReference type="GO" id="GO:0006223">
    <property type="term" value="P:uracil salvage"/>
    <property type="evidence" value="ECO:0007669"/>
    <property type="project" value="InterPro"/>
</dbReference>
<dbReference type="InterPro" id="IPR034332">
    <property type="entry name" value="Upp_B"/>
</dbReference>
<dbReference type="GO" id="GO:0005737">
    <property type="term" value="C:cytoplasm"/>
    <property type="evidence" value="ECO:0007669"/>
    <property type="project" value="UniProtKB-ARBA"/>
</dbReference>
<evidence type="ECO:0000256" key="15">
    <source>
        <dbReference type="HAMAP-Rule" id="MF_01218"/>
    </source>
</evidence>
<evidence type="ECO:0000256" key="4">
    <source>
        <dbReference type="ARBA" id="ARBA00022533"/>
    </source>
</evidence>
<dbReference type="NCBIfam" id="TIGR01091">
    <property type="entry name" value="upp"/>
    <property type="match status" value="1"/>
</dbReference>
<protein>
    <recommendedName>
        <fullName evidence="13 15">Uracil phosphoribosyltransferase</fullName>
        <ecNumber evidence="3 15">2.4.2.9</ecNumber>
    </recommendedName>
    <alternativeName>
        <fullName evidence="10 15">UMP pyrophosphorylase</fullName>
    </alternativeName>
    <alternativeName>
        <fullName evidence="14 15">UPRTase</fullName>
    </alternativeName>
</protein>
<dbReference type="GO" id="GO:0044206">
    <property type="term" value="P:UMP salvage"/>
    <property type="evidence" value="ECO:0007669"/>
    <property type="project" value="UniProtKB-UniRule"/>
</dbReference>
<evidence type="ECO:0000256" key="11">
    <source>
        <dbReference type="ARBA" id="ARBA00052919"/>
    </source>
</evidence>
<dbReference type="SUPFAM" id="SSF53271">
    <property type="entry name" value="PRTase-like"/>
    <property type="match status" value="1"/>
</dbReference>
<feature type="domain" description="Phosphoribosyltransferase" evidence="17">
    <location>
        <begin position="26"/>
        <end position="228"/>
    </location>
</feature>
<dbReference type="CDD" id="cd06223">
    <property type="entry name" value="PRTases_typeI"/>
    <property type="match status" value="1"/>
</dbReference>
<feature type="binding site" evidence="15">
    <location>
        <position position="214"/>
    </location>
    <ligand>
        <name>uracil</name>
        <dbReference type="ChEBI" id="CHEBI:17568"/>
    </ligand>
</feature>
<feature type="binding site" evidence="15">
    <location>
        <position position="99"/>
    </location>
    <ligand>
        <name>5-phospho-alpha-D-ribose 1-diphosphate</name>
        <dbReference type="ChEBI" id="CHEBI:58017"/>
    </ligand>
</feature>
<comment type="cofactor">
    <cofactor evidence="15">
        <name>Mg(2+)</name>
        <dbReference type="ChEBI" id="CHEBI:18420"/>
    </cofactor>
    <text evidence="15">Binds 1 Mg(2+) ion per subunit. The magnesium is bound as Mg-PRPP.</text>
</comment>
<keyword evidence="8 15" id="KW-0460">Magnesium</keyword>
<dbReference type="Pfam" id="PF14681">
    <property type="entry name" value="UPRTase"/>
    <property type="match status" value="1"/>
</dbReference>
<evidence type="ECO:0000256" key="10">
    <source>
        <dbReference type="ARBA" id="ARBA00031082"/>
    </source>
</evidence>
<feature type="binding site" evidence="15">
    <location>
        <begin position="151"/>
        <end position="159"/>
    </location>
    <ligand>
        <name>5-phospho-alpha-D-ribose 1-diphosphate</name>
        <dbReference type="ChEBI" id="CHEBI:58017"/>
    </ligand>
</feature>
<feature type="binding site" evidence="15">
    <location>
        <position position="220"/>
    </location>
    <ligand>
        <name>5-phospho-alpha-D-ribose 1-diphosphate</name>
        <dbReference type="ChEBI" id="CHEBI:58017"/>
    </ligand>
</feature>
<dbReference type="InterPro" id="IPR000836">
    <property type="entry name" value="PRTase_dom"/>
</dbReference>
<dbReference type="FunFam" id="3.40.50.2020:FF:000003">
    <property type="entry name" value="Uracil phosphoribosyltransferase"/>
    <property type="match status" value="1"/>
</dbReference>
<dbReference type="EMBL" id="CP053586">
    <property type="protein sequence ID" value="WNZ22907.1"/>
    <property type="molecule type" value="Genomic_DNA"/>
</dbReference>
<evidence type="ECO:0000256" key="6">
    <source>
        <dbReference type="ARBA" id="ARBA00022679"/>
    </source>
</evidence>
<comment type="activity regulation">
    <text evidence="15">Allosterically activated by GTP.</text>
</comment>
<comment type="pathway">
    <text evidence="1 15">Pyrimidine metabolism; UMP biosynthesis via salvage pathway; UMP from uracil: step 1/1.</text>
</comment>
<evidence type="ECO:0000259" key="17">
    <source>
        <dbReference type="Pfam" id="PF14681"/>
    </source>
</evidence>
<evidence type="ECO:0000256" key="2">
    <source>
        <dbReference type="ARBA" id="ARBA00009516"/>
    </source>
</evidence>
<dbReference type="AlphaFoldDB" id="A0AA97AJQ8"/>
<sequence>MPFDPPPVTSSDPSSSDPSSEKVILINHPLVQHKLTIMRQVETHTQDFRRLLKEIAMLLAYEVTRDLPLKKQTIKTPLAEMEAPMLAADKKMVIVSILRAGQGLLDGMIELIPTAKVGHIGLYREPTTLTAVEYYLKLPLDVEHRDMLVVDPMLATGNSAVAAVDRLKEANPASIKFVCLLAAPEGIQHFHEQHPDVPIYTAAIDERLDDHGYIVPGLGDAGDRLYGTR</sequence>
<dbReference type="Gene3D" id="3.40.50.2020">
    <property type="match status" value="1"/>
</dbReference>
<keyword evidence="5 15" id="KW-0328">Glycosyltransferase</keyword>